<dbReference type="EMBL" id="CABDUW010001254">
    <property type="protein sequence ID" value="VTJ80037.1"/>
    <property type="molecule type" value="Genomic_DNA"/>
</dbReference>
<dbReference type="Proteomes" id="UP000335636">
    <property type="component" value="Unassembled WGS sequence"/>
</dbReference>
<feature type="compositionally biased region" description="Polar residues" evidence="1">
    <location>
        <begin position="1"/>
        <end position="26"/>
    </location>
</feature>
<protein>
    <submittedName>
        <fullName evidence="2">Uncharacterized protein</fullName>
    </submittedName>
</protein>
<feature type="region of interest" description="Disordered" evidence="1">
    <location>
        <begin position="1"/>
        <end position="100"/>
    </location>
</feature>
<dbReference type="AlphaFoldDB" id="A0A5E4CDK3"/>
<sequence>MVSVSRSMCSSQRGQADCKNSPQFAPSPQEAVAQGVTEEAGGGSGDPVHRALSVLGALPARRGSTSPAQVLQGSEMSELPCPAQDAGGAPGQLPGSAPSRALLRPSSCPGCRTNSGPCQEKEDTQKSENNWIMNVCFPRVSCN</sequence>
<evidence type="ECO:0000313" key="2">
    <source>
        <dbReference type="EMBL" id="VTJ80037.1"/>
    </source>
</evidence>
<evidence type="ECO:0000313" key="3">
    <source>
        <dbReference type="Proteomes" id="UP000335636"/>
    </source>
</evidence>
<proteinExistence type="predicted"/>
<accession>A0A5E4CDK3</accession>
<keyword evidence="3" id="KW-1185">Reference proteome</keyword>
<organism evidence="2 3">
    <name type="scientific">Marmota monax</name>
    <name type="common">Woodchuck</name>
    <dbReference type="NCBI Taxonomy" id="9995"/>
    <lineage>
        <taxon>Eukaryota</taxon>
        <taxon>Metazoa</taxon>
        <taxon>Chordata</taxon>
        <taxon>Craniata</taxon>
        <taxon>Vertebrata</taxon>
        <taxon>Euteleostomi</taxon>
        <taxon>Mammalia</taxon>
        <taxon>Eutheria</taxon>
        <taxon>Euarchontoglires</taxon>
        <taxon>Glires</taxon>
        <taxon>Rodentia</taxon>
        <taxon>Sciuromorpha</taxon>
        <taxon>Sciuridae</taxon>
        <taxon>Xerinae</taxon>
        <taxon>Marmotini</taxon>
        <taxon>Marmota</taxon>
    </lineage>
</organism>
<feature type="compositionally biased region" description="Polar residues" evidence="1">
    <location>
        <begin position="63"/>
        <end position="75"/>
    </location>
</feature>
<name>A0A5E4CDK3_MARMO</name>
<reference evidence="2" key="1">
    <citation type="submission" date="2019-04" db="EMBL/GenBank/DDBJ databases">
        <authorList>
            <person name="Alioto T."/>
            <person name="Alioto T."/>
        </authorList>
    </citation>
    <scope>NUCLEOTIDE SEQUENCE [LARGE SCALE GENOMIC DNA]</scope>
</reference>
<feature type="region of interest" description="Disordered" evidence="1">
    <location>
        <begin position="106"/>
        <end position="125"/>
    </location>
</feature>
<evidence type="ECO:0000256" key="1">
    <source>
        <dbReference type="SAM" id="MobiDB-lite"/>
    </source>
</evidence>
<comment type="caution">
    <text evidence="2">The sequence shown here is derived from an EMBL/GenBank/DDBJ whole genome shotgun (WGS) entry which is preliminary data.</text>
</comment>
<gene>
    <name evidence="2" type="ORF">MONAX_5E043963</name>
</gene>